<comment type="caution">
    <text evidence="14">The sequence shown here is derived from an EMBL/GenBank/DDBJ whole genome shotgun (WGS) entry which is preliminary data.</text>
</comment>
<feature type="domain" description="C2H2-type" evidence="12">
    <location>
        <begin position="511"/>
        <end position="538"/>
    </location>
</feature>
<name>A0AA40LPR1_CNENI</name>
<dbReference type="PROSITE" id="PS50805">
    <property type="entry name" value="KRAB"/>
    <property type="match status" value="1"/>
</dbReference>
<dbReference type="InterPro" id="IPR036236">
    <property type="entry name" value="Znf_C2H2_sf"/>
</dbReference>
<feature type="domain" description="C2H2-type" evidence="12">
    <location>
        <begin position="315"/>
        <end position="342"/>
    </location>
</feature>
<gene>
    <name evidence="14" type="ORF">QTO34_016464</name>
</gene>
<keyword evidence="6 11" id="KW-0863">Zinc-finger</keyword>
<dbReference type="SMART" id="SM00355">
    <property type="entry name" value="ZnF_C2H2"/>
    <property type="match status" value="11"/>
</dbReference>
<feature type="domain" description="C2H2-type" evidence="12">
    <location>
        <begin position="455"/>
        <end position="482"/>
    </location>
</feature>
<dbReference type="Gene3D" id="6.10.140.140">
    <property type="match status" value="1"/>
</dbReference>
<comment type="similarity">
    <text evidence="3">Belongs to the krueppel C2H2-type zinc-finger protein family.</text>
</comment>
<dbReference type="CDD" id="cd07765">
    <property type="entry name" value="KRAB_A-box"/>
    <property type="match status" value="1"/>
</dbReference>
<dbReference type="FunFam" id="3.30.160.60:FF:000830">
    <property type="entry name" value="zinc finger protein 596 isoform X1"/>
    <property type="match status" value="2"/>
</dbReference>
<evidence type="ECO:0000259" key="12">
    <source>
        <dbReference type="PROSITE" id="PS50157"/>
    </source>
</evidence>
<feature type="domain" description="C2H2-type" evidence="12">
    <location>
        <begin position="259"/>
        <end position="286"/>
    </location>
</feature>
<dbReference type="GO" id="GO:0000785">
    <property type="term" value="C:chromatin"/>
    <property type="evidence" value="ECO:0007669"/>
    <property type="project" value="TreeGrafter"/>
</dbReference>
<evidence type="ECO:0000313" key="15">
    <source>
        <dbReference type="Proteomes" id="UP001177744"/>
    </source>
</evidence>
<evidence type="ECO:0000256" key="2">
    <source>
        <dbReference type="ARBA" id="ARBA00004123"/>
    </source>
</evidence>
<reference evidence="14" key="1">
    <citation type="submission" date="2023-06" db="EMBL/GenBank/DDBJ databases">
        <title>Reference genome for the Northern bat (Eptesicus nilssonii), a most northern bat species.</title>
        <authorList>
            <person name="Laine V.N."/>
            <person name="Pulliainen A.T."/>
            <person name="Lilley T.M."/>
        </authorList>
    </citation>
    <scope>NUCLEOTIDE SEQUENCE</scope>
    <source>
        <strain evidence="14">BLF_Eptnil</strain>
        <tissue evidence="14">Kidney</tissue>
    </source>
</reference>
<comment type="subcellular location">
    <subcellularLocation>
        <location evidence="2">Nucleus</location>
    </subcellularLocation>
</comment>
<dbReference type="FunFam" id="3.30.160.60:FF:002250">
    <property type="entry name" value="zinc finger protein 596 isoform X1"/>
    <property type="match status" value="1"/>
</dbReference>
<dbReference type="GO" id="GO:0000981">
    <property type="term" value="F:DNA-binding transcription factor activity, RNA polymerase II-specific"/>
    <property type="evidence" value="ECO:0007669"/>
    <property type="project" value="TreeGrafter"/>
</dbReference>
<evidence type="ECO:0000256" key="1">
    <source>
        <dbReference type="ARBA" id="ARBA00003767"/>
    </source>
</evidence>
<dbReference type="Pfam" id="PF00096">
    <property type="entry name" value="zf-C2H2"/>
    <property type="match status" value="9"/>
</dbReference>
<evidence type="ECO:0000256" key="8">
    <source>
        <dbReference type="ARBA" id="ARBA00023015"/>
    </source>
</evidence>
<feature type="domain" description="KRAB" evidence="13">
    <location>
        <begin position="40"/>
        <end position="111"/>
    </location>
</feature>
<keyword evidence="10" id="KW-0539">Nucleus</keyword>
<sequence>MNPEVTVGFWVSFASCCLDCVSVKTQKTVDNLASDNGVTVSFEDVAVDFTQEEWALLDTPQRKLFTDVMLESISHLVSIGSQLYKSYVISHFKEGEQLSREEIAILQGQSPVISERRDDFKKQEMLSTRHFLKKDTSLINAVRFYTQEDPFECNDLGENFTEILTLIRCMIPHMGKKPHIIQEFRKVINYFNQHKLIDARNKLFECQRGNALIQHSAVRQHSNTQNGEKLFECHVCGKAFGNRSNCRRHEIIHTGLKPHGCHLCGKAFTHCSDLRKHERIHFGEKPFECHLCGKAFSKSYNLSRHEMIHTREKPHECHLCGKAFTHYSDLTKHERTHFGEKPYGCHLCGKTFSKPSYLRQHERTHSREKPHECHLCGKTFPHFSHLRKHERTHTGEKPYECHLCGKAFTDSSVLRRHERTHTGEKPYECHICWKAFTDSSVLKRHERTHTGERPYECHLCGKAFNHSSVLRRHERTHTGEKPYQCNICGKAFNRSYNFGLHKRVHTGEKPYKCYLCEKAFSKHFNLRQHEKTHTIKRVCEVRSIVFLASVNSHHPWSTSGVMPVGPARIGSGRGQVIQGLNGSEVRDLWISVIVALTGAKGRLPYKHQPPAAGTRGAAHQPLVYAVHVELVHAWQTPDGVSRDKVHQTDRTLLDAVFSVSSISSMVVNSHRQLLYGADSFSSPDFLLRGIYCLLRWSHCRKSCRAL</sequence>
<feature type="domain" description="C2H2-type" evidence="12">
    <location>
        <begin position="483"/>
        <end position="510"/>
    </location>
</feature>
<dbReference type="Pfam" id="PF13465">
    <property type="entry name" value="zf-H2C2_2"/>
    <property type="match status" value="1"/>
</dbReference>
<evidence type="ECO:0000256" key="4">
    <source>
        <dbReference type="ARBA" id="ARBA00022723"/>
    </source>
</evidence>
<dbReference type="FunFam" id="3.30.160.60:FF:002343">
    <property type="entry name" value="Zinc finger protein 33A"/>
    <property type="match status" value="1"/>
</dbReference>
<dbReference type="SMART" id="SM00349">
    <property type="entry name" value="KRAB"/>
    <property type="match status" value="1"/>
</dbReference>
<dbReference type="Pfam" id="PF01352">
    <property type="entry name" value="KRAB"/>
    <property type="match status" value="1"/>
</dbReference>
<keyword evidence="9" id="KW-0804">Transcription</keyword>
<dbReference type="GO" id="GO:0008270">
    <property type="term" value="F:zinc ion binding"/>
    <property type="evidence" value="ECO:0007669"/>
    <property type="project" value="UniProtKB-KW"/>
</dbReference>
<dbReference type="FunFam" id="3.30.160.60:FF:000495">
    <property type="entry name" value="zinc finger protein 668"/>
    <property type="match status" value="1"/>
</dbReference>
<dbReference type="FunFam" id="3.30.160.60:FF:000430">
    <property type="entry name" value="zinc finger protein 596 isoform X1"/>
    <property type="match status" value="2"/>
</dbReference>
<proteinExistence type="inferred from homology"/>
<keyword evidence="5" id="KW-0677">Repeat</keyword>
<dbReference type="EMBL" id="JAULJE010000006">
    <property type="protein sequence ID" value="KAK1341716.1"/>
    <property type="molecule type" value="Genomic_DNA"/>
</dbReference>
<evidence type="ECO:0008006" key="16">
    <source>
        <dbReference type="Google" id="ProtNLM"/>
    </source>
</evidence>
<evidence type="ECO:0000256" key="6">
    <source>
        <dbReference type="ARBA" id="ARBA00022771"/>
    </source>
</evidence>
<evidence type="ECO:0000256" key="9">
    <source>
        <dbReference type="ARBA" id="ARBA00023163"/>
    </source>
</evidence>
<dbReference type="FunFam" id="3.30.160.60:FF:001498">
    <property type="entry name" value="Zinc finger protein 404"/>
    <property type="match status" value="1"/>
</dbReference>
<keyword evidence="15" id="KW-1185">Reference proteome</keyword>
<evidence type="ECO:0000313" key="14">
    <source>
        <dbReference type="EMBL" id="KAK1341716.1"/>
    </source>
</evidence>
<dbReference type="PROSITE" id="PS00028">
    <property type="entry name" value="ZINC_FINGER_C2H2_1"/>
    <property type="match status" value="11"/>
</dbReference>
<dbReference type="GO" id="GO:0031519">
    <property type="term" value="C:PcG protein complex"/>
    <property type="evidence" value="ECO:0007669"/>
    <property type="project" value="TreeGrafter"/>
</dbReference>
<dbReference type="SUPFAM" id="SSF57667">
    <property type="entry name" value="beta-beta-alpha zinc fingers"/>
    <property type="match status" value="6"/>
</dbReference>
<keyword evidence="8" id="KW-0805">Transcription regulation</keyword>
<evidence type="ECO:0000256" key="3">
    <source>
        <dbReference type="ARBA" id="ARBA00006991"/>
    </source>
</evidence>
<feature type="domain" description="C2H2-type" evidence="12">
    <location>
        <begin position="371"/>
        <end position="398"/>
    </location>
</feature>
<keyword evidence="7" id="KW-0862">Zinc</keyword>
<dbReference type="GO" id="GO:0005667">
    <property type="term" value="C:transcription regulator complex"/>
    <property type="evidence" value="ECO:0007669"/>
    <property type="project" value="TreeGrafter"/>
</dbReference>
<organism evidence="14 15">
    <name type="scientific">Cnephaeus nilssonii</name>
    <name type="common">Northern bat</name>
    <name type="synonym">Eptesicus nilssonii</name>
    <dbReference type="NCBI Taxonomy" id="3371016"/>
    <lineage>
        <taxon>Eukaryota</taxon>
        <taxon>Metazoa</taxon>
        <taxon>Chordata</taxon>
        <taxon>Craniata</taxon>
        <taxon>Vertebrata</taxon>
        <taxon>Euteleostomi</taxon>
        <taxon>Mammalia</taxon>
        <taxon>Eutheria</taxon>
        <taxon>Laurasiatheria</taxon>
        <taxon>Chiroptera</taxon>
        <taxon>Yangochiroptera</taxon>
        <taxon>Vespertilionidae</taxon>
        <taxon>Cnephaeus</taxon>
    </lineage>
</organism>
<dbReference type="InterPro" id="IPR013087">
    <property type="entry name" value="Znf_C2H2_type"/>
</dbReference>
<accession>A0AA40LPR1</accession>
<protein>
    <recommendedName>
        <fullName evidence="16">Zinc finger protein 596</fullName>
    </recommendedName>
</protein>
<evidence type="ECO:0000256" key="10">
    <source>
        <dbReference type="ARBA" id="ARBA00023242"/>
    </source>
</evidence>
<dbReference type="GO" id="GO:0000978">
    <property type="term" value="F:RNA polymerase II cis-regulatory region sequence-specific DNA binding"/>
    <property type="evidence" value="ECO:0007669"/>
    <property type="project" value="TreeGrafter"/>
</dbReference>
<dbReference type="FunFam" id="3.30.160.60:FF:001409">
    <property type="entry name" value="zinc finger protein 596 isoform X1"/>
    <property type="match status" value="2"/>
</dbReference>
<feature type="domain" description="C2H2-type" evidence="12">
    <location>
        <begin position="287"/>
        <end position="314"/>
    </location>
</feature>
<dbReference type="FunFam" id="3.30.160.60:FF:000051">
    <property type="entry name" value="zinc finger protein 585A"/>
    <property type="match status" value="1"/>
</dbReference>
<comment type="function">
    <text evidence="1">May be involved in transcriptional regulation.</text>
</comment>
<dbReference type="InterPro" id="IPR036051">
    <property type="entry name" value="KRAB_dom_sf"/>
</dbReference>
<evidence type="ECO:0000256" key="11">
    <source>
        <dbReference type="PROSITE-ProRule" id="PRU00042"/>
    </source>
</evidence>
<dbReference type="PANTHER" id="PTHR14003:SF23">
    <property type="entry name" value="ZINC FINGER PROTEIN 143"/>
    <property type="match status" value="1"/>
</dbReference>
<dbReference type="Proteomes" id="UP001177744">
    <property type="component" value="Unassembled WGS sequence"/>
</dbReference>
<dbReference type="PANTHER" id="PTHR14003">
    <property type="entry name" value="TRANSCRIPTIONAL REPRESSOR PROTEIN YY"/>
    <property type="match status" value="1"/>
</dbReference>
<feature type="domain" description="C2H2-type" evidence="12">
    <location>
        <begin position="427"/>
        <end position="454"/>
    </location>
</feature>
<keyword evidence="4" id="KW-0479">Metal-binding</keyword>
<evidence type="ECO:0000256" key="5">
    <source>
        <dbReference type="ARBA" id="ARBA00022737"/>
    </source>
</evidence>
<feature type="domain" description="C2H2-type" evidence="12">
    <location>
        <begin position="343"/>
        <end position="370"/>
    </location>
</feature>
<dbReference type="Gene3D" id="3.30.160.60">
    <property type="entry name" value="Classic Zinc Finger"/>
    <property type="match status" value="11"/>
</dbReference>
<feature type="domain" description="C2H2-type" evidence="12">
    <location>
        <begin position="399"/>
        <end position="426"/>
    </location>
</feature>
<feature type="domain" description="C2H2-type" evidence="12">
    <location>
        <begin position="231"/>
        <end position="258"/>
    </location>
</feature>
<dbReference type="InterPro" id="IPR001909">
    <property type="entry name" value="KRAB"/>
</dbReference>
<evidence type="ECO:0000256" key="7">
    <source>
        <dbReference type="ARBA" id="ARBA00022833"/>
    </source>
</evidence>
<dbReference type="SUPFAM" id="SSF109640">
    <property type="entry name" value="KRAB domain (Kruppel-associated box)"/>
    <property type="match status" value="1"/>
</dbReference>
<dbReference type="PROSITE" id="PS50157">
    <property type="entry name" value="ZINC_FINGER_C2H2_2"/>
    <property type="match status" value="11"/>
</dbReference>
<evidence type="ECO:0000259" key="13">
    <source>
        <dbReference type="PROSITE" id="PS50805"/>
    </source>
</evidence>
<dbReference type="AlphaFoldDB" id="A0AA40LPR1"/>